<organism evidence="2 3">
    <name type="scientific">Solanum commersonii</name>
    <name type="common">Commerson's wild potato</name>
    <name type="synonym">Commerson's nightshade</name>
    <dbReference type="NCBI Taxonomy" id="4109"/>
    <lineage>
        <taxon>Eukaryota</taxon>
        <taxon>Viridiplantae</taxon>
        <taxon>Streptophyta</taxon>
        <taxon>Embryophyta</taxon>
        <taxon>Tracheophyta</taxon>
        <taxon>Spermatophyta</taxon>
        <taxon>Magnoliopsida</taxon>
        <taxon>eudicotyledons</taxon>
        <taxon>Gunneridae</taxon>
        <taxon>Pentapetalae</taxon>
        <taxon>asterids</taxon>
        <taxon>lamiids</taxon>
        <taxon>Solanales</taxon>
        <taxon>Solanaceae</taxon>
        <taxon>Solanoideae</taxon>
        <taxon>Solaneae</taxon>
        <taxon>Solanum</taxon>
    </lineage>
</organism>
<sequence>MPTICHKNVVVSRLVTIDDQIYDDLEDFNRRSELKLDIKTRNSMTKMKHESVQKIEDRKKNCE</sequence>
<dbReference type="AlphaFoldDB" id="A0A9J5ZUB9"/>
<gene>
    <name evidence="2" type="ORF">H5410_015649</name>
</gene>
<feature type="compositionally biased region" description="Basic and acidic residues" evidence="1">
    <location>
        <begin position="47"/>
        <end position="63"/>
    </location>
</feature>
<reference evidence="2 3" key="1">
    <citation type="submission" date="2020-09" db="EMBL/GenBank/DDBJ databases">
        <title>De no assembly of potato wild relative species, Solanum commersonii.</title>
        <authorList>
            <person name="Cho K."/>
        </authorList>
    </citation>
    <scope>NUCLEOTIDE SEQUENCE [LARGE SCALE GENOMIC DNA]</scope>
    <source>
        <strain evidence="2">LZ3.2</strain>
        <tissue evidence="2">Leaf</tissue>
    </source>
</reference>
<comment type="caution">
    <text evidence="2">The sequence shown here is derived from an EMBL/GenBank/DDBJ whole genome shotgun (WGS) entry which is preliminary data.</text>
</comment>
<dbReference type="Proteomes" id="UP000824120">
    <property type="component" value="Chromosome 3"/>
</dbReference>
<evidence type="ECO:0000313" key="3">
    <source>
        <dbReference type="Proteomes" id="UP000824120"/>
    </source>
</evidence>
<evidence type="ECO:0000256" key="1">
    <source>
        <dbReference type="SAM" id="MobiDB-lite"/>
    </source>
</evidence>
<keyword evidence="3" id="KW-1185">Reference proteome</keyword>
<accession>A0A9J5ZUB9</accession>
<protein>
    <submittedName>
        <fullName evidence="2">Uncharacterized protein</fullName>
    </submittedName>
</protein>
<feature type="region of interest" description="Disordered" evidence="1">
    <location>
        <begin position="42"/>
        <end position="63"/>
    </location>
</feature>
<dbReference type="EMBL" id="JACXVP010000003">
    <property type="protein sequence ID" value="KAG5615825.1"/>
    <property type="molecule type" value="Genomic_DNA"/>
</dbReference>
<evidence type="ECO:0000313" key="2">
    <source>
        <dbReference type="EMBL" id="KAG5615825.1"/>
    </source>
</evidence>
<proteinExistence type="predicted"/>
<name>A0A9J5ZUB9_SOLCO</name>